<accession>A0A3P7NI00</accession>
<name>A0A3P7NI00_CYLGO</name>
<sequence length="67" mass="7547">KEDEFIYRDRIPGLDESCKNLKGLCKIRPLYFDPLNPSDGGEDLFGGLVPSGVVKVVSEYEDEKARK</sequence>
<dbReference type="AlphaFoldDB" id="A0A3P7NI00"/>
<evidence type="ECO:0000313" key="1">
    <source>
        <dbReference type="EMBL" id="VDN36723.1"/>
    </source>
</evidence>
<feature type="non-terminal residue" evidence="1">
    <location>
        <position position="1"/>
    </location>
</feature>
<reference evidence="1 2" key="1">
    <citation type="submission" date="2018-11" db="EMBL/GenBank/DDBJ databases">
        <authorList>
            <consortium name="Pathogen Informatics"/>
        </authorList>
    </citation>
    <scope>NUCLEOTIDE SEQUENCE [LARGE SCALE GENOMIC DNA]</scope>
</reference>
<organism evidence="1 2">
    <name type="scientific">Cylicostephanus goldi</name>
    <name type="common">Nematode worm</name>
    <dbReference type="NCBI Taxonomy" id="71465"/>
    <lineage>
        <taxon>Eukaryota</taxon>
        <taxon>Metazoa</taxon>
        <taxon>Ecdysozoa</taxon>
        <taxon>Nematoda</taxon>
        <taxon>Chromadorea</taxon>
        <taxon>Rhabditida</taxon>
        <taxon>Rhabditina</taxon>
        <taxon>Rhabditomorpha</taxon>
        <taxon>Strongyloidea</taxon>
        <taxon>Strongylidae</taxon>
        <taxon>Cylicostephanus</taxon>
    </lineage>
</organism>
<dbReference type="EMBL" id="UYRV01129910">
    <property type="protein sequence ID" value="VDN36723.1"/>
    <property type="molecule type" value="Genomic_DNA"/>
</dbReference>
<protein>
    <submittedName>
        <fullName evidence="1">Uncharacterized protein</fullName>
    </submittedName>
</protein>
<gene>
    <name evidence="1" type="ORF">CGOC_LOCUS13291</name>
</gene>
<dbReference type="OrthoDB" id="10266451at2759"/>
<dbReference type="Proteomes" id="UP000271889">
    <property type="component" value="Unassembled WGS sequence"/>
</dbReference>
<keyword evidence="2" id="KW-1185">Reference proteome</keyword>
<evidence type="ECO:0000313" key="2">
    <source>
        <dbReference type="Proteomes" id="UP000271889"/>
    </source>
</evidence>
<proteinExistence type="predicted"/>